<dbReference type="RefSeq" id="WP_107584962.1">
    <property type="nucleotide sequence ID" value="NZ_PZJJ01000013.1"/>
</dbReference>
<dbReference type="EMBL" id="PZJJ01000013">
    <property type="protein sequence ID" value="PTL38830.1"/>
    <property type="molecule type" value="Genomic_DNA"/>
</dbReference>
<comment type="caution">
    <text evidence="6">The sequence shown here is derived from an EMBL/GenBank/DDBJ whole genome shotgun (WGS) entry which is preliminary data.</text>
</comment>
<name>A0A2T4U607_9BACI</name>
<evidence type="ECO:0000256" key="3">
    <source>
        <dbReference type="ARBA" id="ARBA00022741"/>
    </source>
</evidence>
<dbReference type="PANTHER" id="PTHR43335:SF4">
    <property type="entry name" value="ABC TRANSPORTER, ATP-BINDING PROTEIN"/>
    <property type="match status" value="1"/>
</dbReference>
<dbReference type="GO" id="GO:0016887">
    <property type="term" value="F:ATP hydrolysis activity"/>
    <property type="evidence" value="ECO:0007669"/>
    <property type="project" value="InterPro"/>
</dbReference>
<dbReference type="SUPFAM" id="SSF52540">
    <property type="entry name" value="P-loop containing nucleoside triphosphate hydrolases"/>
    <property type="match status" value="1"/>
</dbReference>
<evidence type="ECO:0000313" key="7">
    <source>
        <dbReference type="Proteomes" id="UP000240509"/>
    </source>
</evidence>
<evidence type="ECO:0000256" key="1">
    <source>
        <dbReference type="ARBA" id="ARBA00005417"/>
    </source>
</evidence>
<accession>A0A2T4U607</accession>
<evidence type="ECO:0000259" key="5">
    <source>
        <dbReference type="PROSITE" id="PS50893"/>
    </source>
</evidence>
<evidence type="ECO:0000256" key="4">
    <source>
        <dbReference type="ARBA" id="ARBA00022840"/>
    </source>
</evidence>
<dbReference type="AlphaFoldDB" id="A0A2T4U607"/>
<sequence length="300" mass="32916">MEYVLEAAGLSKQIRKKTLVEEVDLFVRPGEVFGLLGPNGAGKTTTIRMLCGLIRPTSGSVSIFGSDLKKHRAEALESVGAVVENPELYGHLSGWDNLRHYARMHKNIPLSKITEAAEKTGIAHRLQEKAGTYSLGMRQRLGLAQALLHDPGLLILDEPTNGMDPAGIREMREYFRQLAEQEGVSILVSSHLLSEMQMLCDRAAVMQHGKVIRTASMTELLEAKQQIVLKTAHKDKAAGVLEERKYERKGTEFIISGSAEEIPELNRELVAAGVDVQALYPGQNGTLEDTFLDMTGGKAL</sequence>
<evidence type="ECO:0000256" key="2">
    <source>
        <dbReference type="ARBA" id="ARBA00022448"/>
    </source>
</evidence>
<dbReference type="InterPro" id="IPR003439">
    <property type="entry name" value="ABC_transporter-like_ATP-bd"/>
</dbReference>
<dbReference type="PROSITE" id="PS50893">
    <property type="entry name" value="ABC_TRANSPORTER_2"/>
    <property type="match status" value="1"/>
</dbReference>
<evidence type="ECO:0000313" key="6">
    <source>
        <dbReference type="EMBL" id="PTL38830.1"/>
    </source>
</evidence>
<dbReference type="InterPro" id="IPR027417">
    <property type="entry name" value="P-loop_NTPase"/>
</dbReference>
<dbReference type="Proteomes" id="UP000240509">
    <property type="component" value="Unassembled WGS sequence"/>
</dbReference>
<dbReference type="Pfam" id="PF00005">
    <property type="entry name" value="ABC_tran"/>
    <property type="match status" value="1"/>
</dbReference>
<dbReference type="PROSITE" id="PS00211">
    <property type="entry name" value="ABC_TRANSPORTER_1"/>
    <property type="match status" value="1"/>
</dbReference>
<dbReference type="InterPro" id="IPR003593">
    <property type="entry name" value="AAA+_ATPase"/>
</dbReference>
<dbReference type="Gene3D" id="3.40.50.300">
    <property type="entry name" value="P-loop containing nucleotide triphosphate hydrolases"/>
    <property type="match status" value="1"/>
</dbReference>
<reference evidence="6 7" key="1">
    <citation type="submission" date="2018-03" db="EMBL/GenBank/DDBJ databases">
        <title>Alkalicoccus saliphilus sp. nov., isolated from a mineral pool.</title>
        <authorList>
            <person name="Zhao B."/>
        </authorList>
    </citation>
    <scope>NUCLEOTIDE SEQUENCE [LARGE SCALE GENOMIC DNA]</scope>
    <source>
        <strain evidence="6 7">6AG</strain>
    </source>
</reference>
<dbReference type="InterPro" id="IPR017871">
    <property type="entry name" value="ABC_transporter-like_CS"/>
</dbReference>
<dbReference type="PANTHER" id="PTHR43335">
    <property type="entry name" value="ABC TRANSPORTER, ATP-BINDING PROTEIN"/>
    <property type="match status" value="1"/>
</dbReference>
<dbReference type="SMART" id="SM00382">
    <property type="entry name" value="AAA"/>
    <property type="match status" value="1"/>
</dbReference>
<comment type="similarity">
    <text evidence="1">Belongs to the ABC transporter superfamily.</text>
</comment>
<feature type="domain" description="ABC transporter" evidence="5">
    <location>
        <begin position="5"/>
        <end position="233"/>
    </location>
</feature>
<proteinExistence type="inferred from homology"/>
<organism evidence="6 7">
    <name type="scientific">Alkalicoccus saliphilus</name>
    <dbReference type="NCBI Taxonomy" id="200989"/>
    <lineage>
        <taxon>Bacteria</taxon>
        <taxon>Bacillati</taxon>
        <taxon>Bacillota</taxon>
        <taxon>Bacilli</taxon>
        <taxon>Bacillales</taxon>
        <taxon>Bacillaceae</taxon>
        <taxon>Alkalicoccus</taxon>
    </lineage>
</organism>
<keyword evidence="4 6" id="KW-0067">ATP-binding</keyword>
<gene>
    <name evidence="6" type="ORF">C6Y45_09345</name>
</gene>
<dbReference type="OrthoDB" id="9804819at2"/>
<protein>
    <submittedName>
        <fullName evidence="6">Bacitracin ABC transporter ATP-binding protein</fullName>
    </submittedName>
</protein>
<dbReference type="GO" id="GO:0005524">
    <property type="term" value="F:ATP binding"/>
    <property type="evidence" value="ECO:0007669"/>
    <property type="project" value="UniProtKB-KW"/>
</dbReference>
<keyword evidence="3" id="KW-0547">Nucleotide-binding</keyword>
<keyword evidence="2" id="KW-0813">Transport</keyword>
<keyword evidence="7" id="KW-1185">Reference proteome</keyword>